<proteinExistence type="inferred from homology"/>
<name>A0ABY6GJ48_9PROT</name>
<accession>A0ABY6GJ48</accession>
<dbReference type="InterPro" id="IPR002818">
    <property type="entry name" value="DJ-1/PfpI"/>
</dbReference>
<comment type="similarity">
    <text evidence="1">Belongs to the peptidase C56 family.</text>
</comment>
<keyword evidence="5" id="KW-1185">Reference proteome</keyword>
<evidence type="ECO:0000256" key="2">
    <source>
        <dbReference type="SAM" id="MobiDB-lite"/>
    </source>
</evidence>
<evidence type="ECO:0000313" key="5">
    <source>
        <dbReference type="Proteomes" id="UP001163831"/>
    </source>
</evidence>
<feature type="compositionally biased region" description="Basic residues" evidence="2">
    <location>
        <begin position="205"/>
        <end position="216"/>
    </location>
</feature>
<evidence type="ECO:0000256" key="1">
    <source>
        <dbReference type="ARBA" id="ARBA00008542"/>
    </source>
</evidence>
<evidence type="ECO:0000259" key="3">
    <source>
        <dbReference type="Pfam" id="PF01965"/>
    </source>
</evidence>
<organism evidence="4 5">
    <name type="scientific">Candidatus Kirkpatrickella diaphorinae</name>
    <dbReference type="NCBI Taxonomy" id="2984322"/>
    <lineage>
        <taxon>Bacteria</taxon>
        <taxon>Pseudomonadati</taxon>
        <taxon>Pseudomonadota</taxon>
        <taxon>Alphaproteobacteria</taxon>
        <taxon>Acetobacterales</taxon>
        <taxon>Acetobacteraceae</taxon>
        <taxon>Candidatus Kirkpatrickella</taxon>
    </lineage>
</organism>
<dbReference type="Pfam" id="PF01965">
    <property type="entry name" value="DJ-1_PfpI"/>
    <property type="match status" value="1"/>
</dbReference>
<protein>
    <submittedName>
        <fullName evidence="4">Type 1 glutamine amidotransferase</fullName>
    </submittedName>
</protein>
<dbReference type="Gene3D" id="3.40.50.880">
    <property type="match status" value="1"/>
</dbReference>
<gene>
    <name evidence="4" type="ORF">N5W20_00775</name>
</gene>
<sequence length="227" mass="25017">MTKIIAILATHGVEEVELLKPWRTLKKAGFETVLVAPEKGRIQSMRGDIKPRKKYKANVTLEEAGKRRFDGLVLPGGTVNADTLRGNPSAIAFVRKFVQSEAPIAVICHGAWILIEAEGVKSRQMTSWPTLRTELVAAGARWKDEALVEDQNMISSRDPDDLEIFCDALLRQYERPTPKAQPQRKPSRAVPSKAKQGATAEKAKARPSARTRKSKSTVRPAAARQGA</sequence>
<dbReference type="PANTHER" id="PTHR42733">
    <property type="entry name" value="DJ-1 PROTEIN"/>
    <property type="match status" value="1"/>
</dbReference>
<dbReference type="EMBL" id="CP107052">
    <property type="protein sequence ID" value="UYH51450.1"/>
    <property type="molecule type" value="Genomic_DNA"/>
</dbReference>
<evidence type="ECO:0000313" key="4">
    <source>
        <dbReference type="EMBL" id="UYH51450.1"/>
    </source>
</evidence>
<reference evidence="4" key="1">
    <citation type="submission" date="2022-10" db="EMBL/GenBank/DDBJ databases">
        <title>Candidatus Kirkpatrella diaphorinas gen. nov., sp. nov., an uncultured endosymbiont identified in a population of Diaphorina citri from Hawaii.</title>
        <authorList>
            <person name="Henry E.M."/>
            <person name="Carlson C.R."/>
            <person name="Kuo Y.-W."/>
        </authorList>
    </citation>
    <scope>NUCLEOTIDE SEQUENCE</scope>
    <source>
        <strain evidence="4">CADCRV1</strain>
    </source>
</reference>
<dbReference type="InterPro" id="IPR029062">
    <property type="entry name" value="Class_I_gatase-like"/>
</dbReference>
<keyword evidence="4" id="KW-0315">Glutamine amidotransferase</keyword>
<dbReference type="PANTHER" id="PTHR42733:SF12">
    <property type="entry name" value="PROTEINASE"/>
    <property type="match status" value="1"/>
</dbReference>
<dbReference type="RefSeq" id="WP_319807044.1">
    <property type="nucleotide sequence ID" value="NZ_CP107052.1"/>
</dbReference>
<dbReference type="CDD" id="cd03134">
    <property type="entry name" value="GATase1_PfpI_like"/>
    <property type="match status" value="1"/>
</dbReference>
<feature type="region of interest" description="Disordered" evidence="2">
    <location>
        <begin position="175"/>
        <end position="227"/>
    </location>
</feature>
<dbReference type="PROSITE" id="PS51276">
    <property type="entry name" value="PEPTIDASE_C56_PFPI"/>
    <property type="match status" value="1"/>
</dbReference>
<dbReference type="InterPro" id="IPR006286">
    <property type="entry name" value="C56_PfpI-like"/>
</dbReference>
<feature type="domain" description="DJ-1/PfpI" evidence="3">
    <location>
        <begin position="5"/>
        <end position="171"/>
    </location>
</feature>
<dbReference type="SUPFAM" id="SSF52317">
    <property type="entry name" value="Class I glutamine amidotransferase-like"/>
    <property type="match status" value="1"/>
</dbReference>
<dbReference type="Proteomes" id="UP001163831">
    <property type="component" value="Chromosome"/>
</dbReference>